<proteinExistence type="predicted"/>
<reference evidence="3" key="1">
    <citation type="submission" date="2021-01" db="UniProtKB">
        <authorList>
            <consortium name="EnsemblPlants"/>
        </authorList>
    </citation>
    <scope>IDENTIFICATION</scope>
</reference>
<dbReference type="Gramene" id="Kaladp0046s0156.1.v1.1">
    <property type="protein sequence ID" value="Kaladp0046s0156.1.v1.1"/>
    <property type="gene ID" value="Kaladp0046s0156.v1.1"/>
</dbReference>
<dbReference type="PANTHER" id="PTHR48459">
    <property type="entry name" value="CUE DOMAIN-CONTAINING PROTEIN"/>
    <property type="match status" value="1"/>
</dbReference>
<name>A0A7N0TVU4_KALFE</name>
<evidence type="ECO:0008006" key="5">
    <source>
        <dbReference type="Google" id="ProtNLM"/>
    </source>
</evidence>
<organism evidence="3 4">
    <name type="scientific">Kalanchoe fedtschenkoi</name>
    <name type="common">Lavender scallops</name>
    <name type="synonym">South American air plant</name>
    <dbReference type="NCBI Taxonomy" id="63787"/>
    <lineage>
        <taxon>Eukaryota</taxon>
        <taxon>Viridiplantae</taxon>
        <taxon>Streptophyta</taxon>
        <taxon>Embryophyta</taxon>
        <taxon>Tracheophyta</taxon>
        <taxon>Spermatophyta</taxon>
        <taxon>Magnoliopsida</taxon>
        <taxon>eudicotyledons</taxon>
        <taxon>Gunneridae</taxon>
        <taxon>Pentapetalae</taxon>
        <taxon>Saxifragales</taxon>
        <taxon>Crassulaceae</taxon>
        <taxon>Kalanchoe</taxon>
    </lineage>
</organism>
<dbReference type="AlphaFoldDB" id="A0A7N0TVU4"/>
<sequence>MLWVSICVSDDACVLFENQVVDCPFYCDCICLNVAIFESNRESAVKLGAGGGDTEAAIAIGILENMASDMGVNSVFMELRDFFPQVDPRILKAVAFENRTNVDAAFCVVMDEILPNIPEITILSNLGQKGLSSQSMSGTKAAGDQKVVGEANATSSSDGVQSRNHGGSLVTSMSEFRAQKFLDEVSKINNAEELTSFCKGLATHLNIVPEQINGVTSMHEDLEGKHILDVPYVGEGYSSLMAEEEHVPLTGTIDFIASVLHGDEKPNENQISGNRIGPVEAHDCDCEPEADSCLTVSGNEETELISISDSGLQQDSSVTDRFDVSIPANGLASLPTQTRKIELLESSIEEAKNNKKTLFSSMEAVMNIMREVEAKENAVEKAQKEASKGGLEILSQAEELKAMLRKAKEANDMHAGEVYGERSILATEAKELQSRLANLTEERDTALCILDEMRCSLEMRLFAAEEEIRKAEAEKQDKENSAKKYLNEQEAIMNKIVQEAKLLQLEAEENSKLREFLVDRGRIVDILQGEIGVICQDVNSLKCKFDERVPLSESISSGQTTCILASSGTSKRSISSLVVSDQEAPSEATSPSRSPREVEMEGDGWEFLPALHSEF</sequence>
<keyword evidence="4" id="KW-1185">Reference proteome</keyword>
<feature type="coiled-coil region" evidence="1">
    <location>
        <begin position="334"/>
        <end position="506"/>
    </location>
</feature>
<dbReference type="Proteomes" id="UP000594263">
    <property type="component" value="Unplaced"/>
</dbReference>
<feature type="region of interest" description="Disordered" evidence="2">
    <location>
        <begin position="134"/>
        <end position="166"/>
    </location>
</feature>
<evidence type="ECO:0000256" key="1">
    <source>
        <dbReference type="SAM" id="Coils"/>
    </source>
</evidence>
<protein>
    <recommendedName>
        <fullName evidence="5">CUE domain-containing protein</fullName>
    </recommendedName>
</protein>
<keyword evidence="1" id="KW-0175">Coiled coil</keyword>
<evidence type="ECO:0000313" key="4">
    <source>
        <dbReference type="Proteomes" id="UP000594263"/>
    </source>
</evidence>
<evidence type="ECO:0000256" key="2">
    <source>
        <dbReference type="SAM" id="MobiDB-lite"/>
    </source>
</evidence>
<evidence type="ECO:0000313" key="3">
    <source>
        <dbReference type="EnsemblPlants" id="Kaladp0046s0156.1.v1.1"/>
    </source>
</evidence>
<feature type="region of interest" description="Disordered" evidence="2">
    <location>
        <begin position="572"/>
        <end position="603"/>
    </location>
</feature>
<accession>A0A7N0TVU4</accession>
<dbReference type="PANTHER" id="PTHR48459:SF1">
    <property type="entry name" value="CUE DOMAIN-CONTAINING PROTEIN"/>
    <property type="match status" value="1"/>
</dbReference>
<feature type="compositionally biased region" description="Polar residues" evidence="2">
    <location>
        <begin position="152"/>
        <end position="166"/>
    </location>
</feature>
<dbReference type="EnsemblPlants" id="Kaladp0046s0156.1.v1.1">
    <property type="protein sequence ID" value="Kaladp0046s0156.1.v1.1"/>
    <property type="gene ID" value="Kaladp0046s0156.v1.1"/>
</dbReference>